<evidence type="ECO:0000256" key="1">
    <source>
        <dbReference type="SAM" id="MobiDB-lite"/>
    </source>
</evidence>
<dbReference type="Proteomes" id="UP000291301">
    <property type="component" value="Unassembled WGS sequence"/>
</dbReference>
<feature type="compositionally biased region" description="Low complexity" evidence="1">
    <location>
        <begin position="141"/>
        <end position="169"/>
    </location>
</feature>
<organism evidence="2 3">
    <name type="scientific">Oricola cellulosilytica</name>
    <dbReference type="NCBI Taxonomy" id="1429082"/>
    <lineage>
        <taxon>Bacteria</taxon>
        <taxon>Pseudomonadati</taxon>
        <taxon>Pseudomonadota</taxon>
        <taxon>Alphaproteobacteria</taxon>
        <taxon>Hyphomicrobiales</taxon>
        <taxon>Ahrensiaceae</taxon>
        <taxon>Oricola</taxon>
    </lineage>
</organism>
<feature type="region of interest" description="Disordered" evidence="1">
    <location>
        <begin position="300"/>
        <end position="368"/>
    </location>
</feature>
<dbReference type="RefSeq" id="WP_131565229.1">
    <property type="nucleotide sequence ID" value="NZ_JAINFK010000001.1"/>
</dbReference>
<dbReference type="InterPro" id="IPR022062">
    <property type="entry name" value="DUF3618"/>
</dbReference>
<reference evidence="2 3" key="1">
    <citation type="journal article" date="2015" name="Antonie Van Leeuwenhoek">
        <title>Oricola cellulosilytica gen. nov., sp. nov., a cellulose-degrading bacterium of the family Phyllobacteriaceae isolated from surface seashore water, and emended descriptions of Mesorhizobium loti and Phyllobacterium myrsinacearum.</title>
        <authorList>
            <person name="Hameed A."/>
            <person name="Shahina M."/>
            <person name="Lai W.A."/>
            <person name="Lin S.Y."/>
            <person name="Young L.S."/>
            <person name="Liu Y.C."/>
            <person name="Hsu Y.H."/>
            <person name="Young C.C."/>
        </authorList>
    </citation>
    <scope>NUCLEOTIDE SEQUENCE [LARGE SCALE GENOMIC DNA]</scope>
    <source>
        <strain evidence="2 3">KCTC 52183</strain>
    </source>
</reference>
<gene>
    <name evidence="2" type="ORF">E0D97_02950</name>
</gene>
<sequence>MTGNQRSPSEIERDIERERAELAASLQGLQNSFSLEEITRRVGRQFTEHGGEFGRSVSRSVRDNPIALALTGVGLAWMIFGDGPGRRSHDDDYDDLDDRFGSARHDRGLHAAGLDARSPGATGASASAWSDIGTGSGNGTSRGSSIGRKSGEIASSAKSAASGAADAVSEGWDRLTGASRRMGERTRKRSAELRQRLYDGTESLSEDARKRVIAARQAALDAQLEAERLAADGKRKAVDFFNDQPLVVGALAVAAGAALGSALPRTRAENEAVGEYRDTLFKEAERIYSEEREKAEKVVKSTAAEVSAVAKETKQGAASGSSSVSDSSAKTAGEVKSAARRVAGKAKEETKNQNLGKPKSGASATGGR</sequence>
<dbReference type="Pfam" id="PF12277">
    <property type="entry name" value="DUF3618"/>
    <property type="match status" value="1"/>
</dbReference>
<accession>A0A4R0PIV9</accession>
<keyword evidence="3" id="KW-1185">Reference proteome</keyword>
<protein>
    <submittedName>
        <fullName evidence="2">DUF3618 domain-containing protein</fullName>
    </submittedName>
</protein>
<feature type="region of interest" description="Disordered" evidence="1">
    <location>
        <begin position="111"/>
        <end position="196"/>
    </location>
</feature>
<comment type="caution">
    <text evidence="2">The sequence shown here is derived from an EMBL/GenBank/DDBJ whole genome shotgun (WGS) entry which is preliminary data.</text>
</comment>
<dbReference type="AlphaFoldDB" id="A0A4R0PIV9"/>
<name>A0A4R0PIV9_9HYPH</name>
<evidence type="ECO:0000313" key="2">
    <source>
        <dbReference type="EMBL" id="TCD16400.1"/>
    </source>
</evidence>
<feature type="compositionally biased region" description="Low complexity" evidence="1">
    <location>
        <begin position="316"/>
        <end position="332"/>
    </location>
</feature>
<feature type="compositionally biased region" description="Basic and acidic residues" evidence="1">
    <location>
        <begin position="181"/>
        <end position="196"/>
    </location>
</feature>
<proteinExistence type="predicted"/>
<dbReference type="EMBL" id="SJST01000001">
    <property type="protein sequence ID" value="TCD16400.1"/>
    <property type="molecule type" value="Genomic_DNA"/>
</dbReference>
<dbReference type="OrthoDB" id="7471221at2"/>
<evidence type="ECO:0000313" key="3">
    <source>
        <dbReference type="Proteomes" id="UP000291301"/>
    </source>
</evidence>